<keyword evidence="1" id="KW-0472">Membrane</keyword>
<protein>
    <submittedName>
        <fullName evidence="2">Putative secreted protein</fullName>
    </submittedName>
</protein>
<accession>A0A4D5S5R3</accession>
<sequence length="136" mass="15147">MPVAGRLLLSANMASVVINVVIVVVDGVHLIVPRKSAILDCEFSSCFAMITQHVLEGKIHLLMRRRRGGTLKTAETPVPSCLFTSTTVVISKHLCPRTSPGFLIWRIPCVCPSSRYHWRVPCKGCEFSRVFIAREK</sequence>
<feature type="transmembrane region" description="Helical" evidence="1">
    <location>
        <begin position="7"/>
        <end position="32"/>
    </location>
</feature>
<name>A0A4D5S5R3_IXOSC</name>
<dbReference type="EMBL" id="GHJT01009286">
    <property type="protein sequence ID" value="MOY43257.1"/>
    <property type="molecule type" value="Transcribed_RNA"/>
</dbReference>
<dbReference type="AlphaFoldDB" id="A0A4D5S5R3"/>
<proteinExistence type="predicted"/>
<evidence type="ECO:0000256" key="1">
    <source>
        <dbReference type="SAM" id="Phobius"/>
    </source>
</evidence>
<keyword evidence="1" id="KW-0812">Transmembrane</keyword>
<keyword evidence="1" id="KW-1133">Transmembrane helix</keyword>
<evidence type="ECO:0000313" key="2">
    <source>
        <dbReference type="EMBL" id="MOY43257.1"/>
    </source>
</evidence>
<reference evidence="2" key="1">
    <citation type="submission" date="2019-04" db="EMBL/GenBank/DDBJ databases">
        <title>An insight into the mialome of Ixodes scapularis.</title>
        <authorList>
            <person name="Ribeiro J.M."/>
            <person name="Mather T.N."/>
            <person name="Karim S."/>
        </authorList>
    </citation>
    <scope>NUCLEOTIDE SEQUENCE</scope>
</reference>
<organism evidence="2">
    <name type="scientific">Ixodes scapularis</name>
    <name type="common">Black-legged tick</name>
    <name type="synonym">Deer tick</name>
    <dbReference type="NCBI Taxonomy" id="6945"/>
    <lineage>
        <taxon>Eukaryota</taxon>
        <taxon>Metazoa</taxon>
        <taxon>Ecdysozoa</taxon>
        <taxon>Arthropoda</taxon>
        <taxon>Chelicerata</taxon>
        <taxon>Arachnida</taxon>
        <taxon>Acari</taxon>
        <taxon>Parasitiformes</taxon>
        <taxon>Ixodida</taxon>
        <taxon>Ixodoidea</taxon>
        <taxon>Ixodidae</taxon>
        <taxon>Ixodinae</taxon>
        <taxon>Ixodes</taxon>
    </lineage>
</organism>